<dbReference type="InterPro" id="IPR036390">
    <property type="entry name" value="WH_DNA-bd_sf"/>
</dbReference>
<evidence type="ECO:0000259" key="4">
    <source>
        <dbReference type="PROSITE" id="PS50987"/>
    </source>
</evidence>
<keyword evidence="1" id="KW-0805">Transcription regulation</keyword>
<dbReference type="OrthoDB" id="9804742at2"/>
<dbReference type="InterPro" id="IPR001845">
    <property type="entry name" value="HTH_ArsR_DNA-bd_dom"/>
</dbReference>
<protein>
    <submittedName>
        <fullName evidence="5">Transcriptional regulator</fullName>
    </submittedName>
</protein>
<dbReference type="Proteomes" id="UP000092691">
    <property type="component" value="Chromosome"/>
</dbReference>
<accession>A0A1B1C890</accession>
<dbReference type="CDD" id="cd00090">
    <property type="entry name" value="HTH_ARSR"/>
    <property type="match status" value="1"/>
</dbReference>
<reference evidence="5 6" key="1">
    <citation type="submission" date="2016-06" db="EMBL/GenBank/DDBJ databases">
        <title>Microsymbionts genomes from the relict species Vavilovia formosa.</title>
        <authorList>
            <person name="Chirak E."/>
            <person name="Kimeklis A."/>
            <person name="Andronov E."/>
        </authorList>
    </citation>
    <scope>NUCLEOTIDE SEQUENCE [LARGE SCALE GENOMIC DNA]</scope>
    <source>
        <strain evidence="5 6">Vaf10</strain>
    </source>
</reference>
<evidence type="ECO:0000256" key="1">
    <source>
        <dbReference type="ARBA" id="ARBA00023015"/>
    </source>
</evidence>
<evidence type="ECO:0000256" key="2">
    <source>
        <dbReference type="ARBA" id="ARBA00023125"/>
    </source>
</evidence>
<keyword evidence="2" id="KW-0238">DNA-binding</keyword>
<evidence type="ECO:0000256" key="3">
    <source>
        <dbReference type="ARBA" id="ARBA00023163"/>
    </source>
</evidence>
<evidence type="ECO:0000313" key="6">
    <source>
        <dbReference type="Proteomes" id="UP000092691"/>
    </source>
</evidence>
<dbReference type="PANTHER" id="PTHR43132:SF2">
    <property type="entry name" value="ARSENICAL RESISTANCE OPERON REPRESSOR ARSR-RELATED"/>
    <property type="match status" value="1"/>
</dbReference>
<dbReference type="InterPro" id="IPR051011">
    <property type="entry name" value="Metal_resp_trans_reg"/>
</dbReference>
<name>A0A1B1C890_RHILE</name>
<dbReference type="AlphaFoldDB" id="A0A1B1C890"/>
<proteinExistence type="predicted"/>
<dbReference type="GO" id="GO:0003677">
    <property type="term" value="F:DNA binding"/>
    <property type="evidence" value="ECO:0007669"/>
    <property type="project" value="UniProtKB-KW"/>
</dbReference>
<dbReference type="InterPro" id="IPR011991">
    <property type="entry name" value="ArsR-like_HTH"/>
</dbReference>
<organism evidence="5 6">
    <name type="scientific">Rhizobium leguminosarum</name>
    <dbReference type="NCBI Taxonomy" id="384"/>
    <lineage>
        <taxon>Bacteria</taxon>
        <taxon>Pseudomonadati</taxon>
        <taxon>Pseudomonadota</taxon>
        <taxon>Alphaproteobacteria</taxon>
        <taxon>Hyphomicrobiales</taxon>
        <taxon>Rhizobiaceae</taxon>
        <taxon>Rhizobium/Agrobacterium group</taxon>
        <taxon>Rhizobium</taxon>
    </lineage>
</organism>
<dbReference type="GO" id="GO:0003700">
    <property type="term" value="F:DNA-binding transcription factor activity"/>
    <property type="evidence" value="ECO:0007669"/>
    <property type="project" value="InterPro"/>
</dbReference>
<gene>
    <name evidence="5" type="ORF">BA011_09790</name>
</gene>
<dbReference type="SMART" id="SM00418">
    <property type="entry name" value="HTH_ARSR"/>
    <property type="match status" value="1"/>
</dbReference>
<dbReference type="Pfam" id="PF12840">
    <property type="entry name" value="HTH_20"/>
    <property type="match status" value="1"/>
</dbReference>
<dbReference type="InterPro" id="IPR036388">
    <property type="entry name" value="WH-like_DNA-bd_sf"/>
</dbReference>
<dbReference type="PANTHER" id="PTHR43132">
    <property type="entry name" value="ARSENICAL RESISTANCE OPERON REPRESSOR ARSR-RELATED"/>
    <property type="match status" value="1"/>
</dbReference>
<dbReference type="EMBL" id="CP016286">
    <property type="protein sequence ID" value="ANP85993.1"/>
    <property type="molecule type" value="Genomic_DNA"/>
</dbReference>
<feature type="domain" description="HTH arsR-type" evidence="4">
    <location>
        <begin position="1"/>
        <end position="95"/>
    </location>
</feature>
<evidence type="ECO:0000313" key="5">
    <source>
        <dbReference type="EMBL" id="ANP85993.1"/>
    </source>
</evidence>
<dbReference type="RefSeq" id="WP_065280300.1">
    <property type="nucleotide sequence ID" value="NZ_CP016286.1"/>
</dbReference>
<dbReference type="Gene3D" id="1.10.10.10">
    <property type="entry name" value="Winged helix-like DNA-binding domain superfamily/Winged helix DNA-binding domain"/>
    <property type="match status" value="1"/>
</dbReference>
<sequence length="106" mass="11544">MIIEKAASQLEALGNVTRLRIFRMLVRAGDEGLPVGQLQEKLDIPGSTLSHHVKKLVDTGLVIQERQATTLICTTNYRDMDALVGYLVNECCADAKCGTKSKEVAA</sequence>
<dbReference type="PROSITE" id="PS50987">
    <property type="entry name" value="HTH_ARSR_2"/>
    <property type="match status" value="1"/>
</dbReference>
<keyword evidence="3" id="KW-0804">Transcription</keyword>
<dbReference type="NCBIfam" id="NF033788">
    <property type="entry name" value="HTH_metalloreg"/>
    <property type="match status" value="1"/>
</dbReference>
<dbReference type="SUPFAM" id="SSF46785">
    <property type="entry name" value="Winged helix' DNA-binding domain"/>
    <property type="match status" value="1"/>
</dbReference>